<protein>
    <submittedName>
        <fullName evidence="1">Uncharacterized protein</fullName>
    </submittedName>
</protein>
<dbReference type="Proteomes" id="UP000095342">
    <property type="component" value="Plasmid pAPV6"/>
</dbReference>
<sequence length="115" mass="13137">MSFVTRDVDFSTLVYTIDQGRVVEHRLKTLCEQYADKVSTSGGTVTALHTRGNELWQWDSRGRQALRVRGFDTAGQAEEARMLALLDNLLSGGRHQPRVYIDRGHAETAFYDERY</sequence>
<keyword evidence="2" id="KW-1185">Reference proteome</keyword>
<organism evidence="1 2">
    <name type="scientific">Acidihalobacter aeolianus</name>
    <dbReference type="NCBI Taxonomy" id="2792603"/>
    <lineage>
        <taxon>Bacteria</taxon>
        <taxon>Pseudomonadati</taxon>
        <taxon>Pseudomonadota</taxon>
        <taxon>Gammaproteobacteria</taxon>
        <taxon>Chromatiales</taxon>
        <taxon>Ectothiorhodospiraceae</taxon>
        <taxon>Acidihalobacter</taxon>
    </lineage>
</organism>
<proteinExistence type="predicted"/>
<evidence type="ECO:0000313" key="1">
    <source>
        <dbReference type="EMBL" id="AOV18834.1"/>
    </source>
</evidence>
<geneLocation type="plasmid" evidence="2">
    <name>papv6</name>
</geneLocation>
<evidence type="ECO:0000313" key="2">
    <source>
        <dbReference type="Proteomes" id="UP000095342"/>
    </source>
</evidence>
<name>A0A1D8KD21_9GAMM</name>
<dbReference type="KEGG" id="aaeo:BJI67_16480"/>
<accession>A0A1D8KD21</accession>
<gene>
    <name evidence="1" type="ORF">BJI67_16480</name>
</gene>
<dbReference type="EMBL" id="CP017449">
    <property type="protein sequence ID" value="AOV18834.1"/>
    <property type="molecule type" value="Genomic_DNA"/>
</dbReference>
<dbReference type="RefSeq" id="WP_070074357.1">
    <property type="nucleotide sequence ID" value="NZ_CP017449.1"/>
</dbReference>
<keyword evidence="1" id="KW-0614">Plasmid</keyword>
<dbReference type="AlphaFoldDB" id="A0A1D8KD21"/>
<reference evidence="1 2" key="1">
    <citation type="submission" date="2016-09" db="EMBL/GenBank/DDBJ databases">
        <title>Acidihalobacter prosperus V6 (DSM14174).</title>
        <authorList>
            <person name="Khaleque H.N."/>
            <person name="Ramsay J.P."/>
            <person name="Murphy R.J.T."/>
            <person name="Kaksonen A.H."/>
            <person name="Boxall N.J."/>
            <person name="Watkin E.L.J."/>
        </authorList>
    </citation>
    <scope>NUCLEOTIDE SEQUENCE [LARGE SCALE GENOMIC DNA]</scope>
    <source>
        <strain evidence="1 2">V6</strain>
        <plasmid evidence="2">papv6</plasmid>
    </source>
</reference>